<dbReference type="InterPro" id="IPR008979">
    <property type="entry name" value="Galactose-bd-like_sf"/>
</dbReference>
<dbReference type="AlphaFoldDB" id="A0A1E8BNB2"/>
<dbReference type="PROSITE" id="PS51723">
    <property type="entry name" value="PEPTIDASE_M60"/>
    <property type="match status" value="1"/>
</dbReference>
<dbReference type="SUPFAM" id="SSF49785">
    <property type="entry name" value="Galactose-binding domain-like"/>
    <property type="match status" value="1"/>
</dbReference>
<sequence>MERIEKERMIYMQKKNNFMFKKPMKVLATSAILATTLFTPTITNSLTVQAETQEETVKKQVSTEHVFQVMGKGNVDQIKDKDRRQFRFSPYEPTGLYANPNEKITILVEGTQNIQAYIGTFSYDAAWNQDSLIKSFTLKPGENTIESPNGGMIYFYNPQQGGTVQAAIKTGGESTPFFELGKHTKQDLVNMLDTYPNGHAVELKGERALITASPERVKKYLLGSNTDPVELLKKIDEAIRIEDRVSGLSEEEADKHYVHFVEDNHSKDYYMYAYPNRTAYVGDAIQNVLDINKFTKDGWGPWHEMGHQRQQTPWLWDGLMEVTTNIYSMSVQRAFGHPSRLENGTYEKAFAYLNKPQSEKDYNKIDDVFVKVAMFWQLDLVFGEEFYPKLHQLYRSIPKEELPKTSDEKIQGFIYNTSKVAKQNLLPFFDQWGLKASQETRQKVEALNNPTLIAPLWEATDAKPVKPLAILSKKIMKASANSEESWHDPASNAIDDNPNTIWHSKWSTKNQYPYNLTLDLGGTKTITQVACLPRQDGSNNGRILNYNIYTSMDGSNYQKVTSGTWESNRGKEFATFEPVSAKYVKVEVTNGKNGYASIAEVDVLTDSSPVKP</sequence>
<name>A0A1E8BNB2_BACMY</name>
<evidence type="ECO:0000259" key="2">
    <source>
        <dbReference type="PROSITE" id="PS51723"/>
    </source>
</evidence>
<gene>
    <name evidence="3" type="ORF">BWGOE11_26360</name>
</gene>
<accession>A0A1E8BNB2</accession>
<evidence type="ECO:0000313" key="4">
    <source>
        <dbReference type="Proteomes" id="UP000175835"/>
    </source>
</evidence>
<dbReference type="Pfam" id="PF13402">
    <property type="entry name" value="Peptidase_M60"/>
    <property type="match status" value="1"/>
</dbReference>
<dbReference type="Gene3D" id="3.40.390.80">
    <property type="entry name" value="Peptidase M60, enhancin-like domain 2"/>
    <property type="match status" value="1"/>
</dbReference>
<dbReference type="InterPro" id="IPR031161">
    <property type="entry name" value="Peptidase_M60_dom"/>
</dbReference>
<dbReference type="PROSITE" id="PS50022">
    <property type="entry name" value="FA58C_3"/>
    <property type="match status" value="1"/>
</dbReference>
<feature type="domain" description="Peptidase M60" evidence="2">
    <location>
        <begin position="89"/>
        <end position="383"/>
    </location>
</feature>
<proteinExistence type="predicted"/>
<evidence type="ECO:0000259" key="1">
    <source>
        <dbReference type="PROSITE" id="PS50022"/>
    </source>
</evidence>
<dbReference type="PANTHER" id="PTHR15730:SF5">
    <property type="entry name" value="SI:CH211-210B2.2-RELATED"/>
    <property type="match status" value="1"/>
</dbReference>
<dbReference type="InterPro" id="IPR000421">
    <property type="entry name" value="FA58C"/>
</dbReference>
<comment type="caution">
    <text evidence="3">The sequence shown here is derived from an EMBL/GenBank/DDBJ whole genome shotgun (WGS) entry which is preliminary data.</text>
</comment>
<dbReference type="InterPro" id="IPR042279">
    <property type="entry name" value="Pep_M60_3"/>
</dbReference>
<dbReference type="InterPro" id="IPR035423">
    <property type="entry name" value="M60-like_N"/>
</dbReference>
<feature type="domain" description="F5/8 type C" evidence="1">
    <location>
        <begin position="462"/>
        <end position="606"/>
    </location>
</feature>
<evidence type="ECO:0000313" key="3">
    <source>
        <dbReference type="EMBL" id="OFD94435.1"/>
    </source>
</evidence>
<dbReference type="Gene3D" id="1.10.390.30">
    <property type="entry name" value="Peptidase M60, enhancin-like domain 3"/>
    <property type="match status" value="1"/>
</dbReference>
<dbReference type="SMART" id="SM01276">
    <property type="entry name" value="M60-like"/>
    <property type="match status" value="1"/>
</dbReference>
<dbReference type="Proteomes" id="UP000175835">
    <property type="component" value="Unassembled WGS sequence"/>
</dbReference>
<dbReference type="Gene3D" id="2.60.120.1250">
    <property type="entry name" value="Peptidase M60, enhancin-like domain 1"/>
    <property type="match status" value="1"/>
</dbReference>
<reference evidence="3 4" key="1">
    <citation type="submission" date="2016-05" db="EMBL/GenBank/DDBJ databases">
        <title>Bacillus thuringiensis and Bacillus weihenstephanensis as novel biocontrol agents of wilt causing Verticillium species.</title>
        <authorList>
            <person name="Hollensteiner J."/>
            <person name="Wemheuer F."/>
            <person name="Harting R."/>
            <person name="Kolarzyk A."/>
            <person name="Diaz-Valerio S."/>
            <person name="Poehlein A."/>
            <person name="Brzuszkiewicz E."/>
            <person name="Nesemann K."/>
            <person name="Braus-Stromeyer S."/>
            <person name="Braus G."/>
            <person name="Daniel R."/>
            <person name="Liesegang H."/>
        </authorList>
    </citation>
    <scope>NUCLEOTIDE SEQUENCE [LARGE SCALE GENOMIC DNA]</scope>
    <source>
        <strain evidence="3 4">GOE11</strain>
    </source>
</reference>
<dbReference type="Pfam" id="PF00754">
    <property type="entry name" value="F5_F8_type_C"/>
    <property type="match status" value="1"/>
</dbReference>
<dbReference type="PATRIC" id="fig|86662.28.peg.2695"/>
<dbReference type="EMBL" id="LXLX01000031">
    <property type="protein sequence ID" value="OFD94435.1"/>
    <property type="molecule type" value="Genomic_DNA"/>
</dbReference>
<dbReference type="Pfam" id="PF17291">
    <property type="entry name" value="M60-like_N"/>
    <property type="match status" value="1"/>
</dbReference>
<dbReference type="Gene3D" id="2.60.120.260">
    <property type="entry name" value="Galactose-binding domain-like"/>
    <property type="match status" value="1"/>
</dbReference>
<dbReference type="PANTHER" id="PTHR15730">
    <property type="entry name" value="EXPERIMENTAL AUTOIMMUNE PROSTATITIS ANTIGEN 2-RELATED"/>
    <property type="match status" value="1"/>
</dbReference>
<protein>
    <submittedName>
        <fullName evidence="3">Fibronectin type III domain protein</fullName>
    </submittedName>
</protein>
<dbReference type="InterPro" id="IPR051244">
    <property type="entry name" value="TCAF"/>
</dbReference>
<organism evidence="3 4">
    <name type="scientific">Bacillus mycoides</name>
    <dbReference type="NCBI Taxonomy" id="1405"/>
    <lineage>
        <taxon>Bacteria</taxon>
        <taxon>Bacillati</taxon>
        <taxon>Bacillota</taxon>
        <taxon>Bacilli</taxon>
        <taxon>Bacillales</taxon>
        <taxon>Bacillaceae</taxon>
        <taxon>Bacillus</taxon>
        <taxon>Bacillus cereus group</taxon>
    </lineage>
</organism>